<dbReference type="Gene3D" id="3.10.110.10">
    <property type="entry name" value="Ubiquitin Conjugating Enzyme"/>
    <property type="match status" value="1"/>
</dbReference>
<organism evidence="9 10">
    <name type="scientific">Setaria viridis</name>
    <name type="common">Green bristlegrass</name>
    <name type="synonym">Setaria italica subsp. viridis</name>
    <dbReference type="NCBI Taxonomy" id="4556"/>
    <lineage>
        <taxon>Eukaryota</taxon>
        <taxon>Viridiplantae</taxon>
        <taxon>Streptophyta</taxon>
        <taxon>Embryophyta</taxon>
        <taxon>Tracheophyta</taxon>
        <taxon>Spermatophyta</taxon>
        <taxon>Magnoliopsida</taxon>
        <taxon>Liliopsida</taxon>
        <taxon>Poales</taxon>
        <taxon>Poaceae</taxon>
        <taxon>PACMAD clade</taxon>
        <taxon>Panicoideae</taxon>
        <taxon>Panicodae</taxon>
        <taxon>Paniceae</taxon>
        <taxon>Cenchrinae</taxon>
        <taxon>Setaria</taxon>
    </lineage>
</organism>
<evidence type="ECO:0000256" key="1">
    <source>
        <dbReference type="ARBA" id="ARBA00012486"/>
    </source>
</evidence>
<dbReference type="PANTHER" id="PTHR24068">
    <property type="entry name" value="UBIQUITIN-CONJUGATING ENZYME E2"/>
    <property type="match status" value="1"/>
</dbReference>
<evidence type="ECO:0000259" key="8">
    <source>
        <dbReference type="PROSITE" id="PS50127"/>
    </source>
</evidence>
<evidence type="ECO:0000256" key="3">
    <source>
        <dbReference type="ARBA" id="ARBA00022741"/>
    </source>
</evidence>
<evidence type="ECO:0000313" key="10">
    <source>
        <dbReference type="Proteomes" id="UP000298652"/>
    </source>
</evidence>
<feature type="region of interest" description="Disordered" evidence="7">
    <location>
        <begin position="585"/>
        <end position="618"/>
    </location>
</feature>
<dbReference type="GO" id="GO:0005524">
    <property type="term" value="F:ATP binding"/>
    <property type="evidence" value="ECO:0007669"/>
    <property type="project" value="UniProtKB-KW"/>
</dbReference>
<feature type="compositionally biased region" description="Basic residues" evidence="7">
    <location>
        <begin position="607"/>
        <end position="618"/>
    </location>
</feature>
<dbReference type="SMART" id="SM00212">
    <property type="entry name" value="UBCc"/>
    <property type="match status" value="1"/>
</dbReference>
<evidence type="ECO:0000256" key="6">
    <source>
        <dbReference type="PROSITE-ProRule" id="PRU10133"/>
    </source>
</evidence>
<dbReference type="Gramene" id="TKW15249">
    <property type="protein sequence ID" value="TKW15249"/>
    <property type="gene ID" value="SEVIR_5G224900v2"/>
</dbReference>
<reference evidence="9" key="1">
    <citation type="submission" date="2019-03" db="EMBL/GenBank/DDBJ databases">
        <title>WGS assembly of Setaria viridis.</title>
        <authorList>
            <person name="Huang P."/>
            <person name="Jenkins J."/>
            <person name="Grimwood J."/>
            <person name="Barry K."/>
            <person name="Healey A."/>
            <person name="Mamidi S."/>
            <person name="Sreedasyam A."/>
            <person name="Shu S."/>
            <person name="Feldman M."/>
            <person name="Wu J."/>
            <person name="Yu Y."/>
            <person name="Chen C."/>
            <person name="Johnson J."/>
            <person name="Rokhsar D."/>
            <person name="Baxter I."/>
            <person name="Schmutz J."/>
            <person name="Brutnell T."/>
            <person name="Kellogg E."/>
        </authorList>
    </citation>
    <scope>NUCLEOTIDE SEQUENCE [LARGE SCALE GENOMIC DNA]</scope>
</reference>
<dbReference type="FunFam" id="3.10.110.10:FF:000041">
    <property type="entry name" value="Ubiquitin-conjugating enzyme E2 T"/>
    <property type="match status" value="1"/>
</dbReference>
<feature type="compositionally biased region" description="Polar residues" evidence="7">
    <location>
        <begin position="200"/>
        <end position="213"/>
    </location>
</feature>
<dbReference type="InterPro" id="IPR016135">
    <property type="entry name" value="UBQ-conjugating_enzyme/RWD"/>
</dbReference>
<dbReference type="PROSITE" id="PS50127">
    <property type="entry name" value="UBC_2"/>
    <property type="match status" value="1"/>
</dbReference>
<feature type="compositionally biased region" description="Polar residues" evidence="7">
    <location>
        <begin position="437"/>
        <end position="458"/>
    </location>
</feature>
<evidence type="ECO:0000256" key="2">
    <source>
        <dbReference type="ARBA" id="ARBA00022679"/>
    </source>
</evidence>
<dbReference type="PROSITE" id="PS00183">
    <property type="entry name" value="UBC_1"/>
    <property type="match status" value="1"/>
</dbReference>
<dbReference type="SUPFAM" id="SSF54495">
    <property type="entry name" value="UBC-like"/>
    <property type="match status" value="1"/>
</dbReference>
<keyword evidence="4" id="KW-0833">Ubl conjugation pathway</keyword>
<proteinExistence type="predicted"/>
<name>A0A4U6UMT7_SETVI</name>
<feature type="compositionally biased region" description="Basic and acidic residues" evidence="7">
    <location>
        <begin position="390"/>
        <end position="401"/>
    </location>
</feature>
<dbReference type="EMBL" id="CM016556">
    <property type="protein sequence ID" value="TKW15249.1"/>
    <property type="molecule type" value="Genomic_DNA"/>
</dbReference>
<keyword evidence="10" id="KW-1185">Reference proteome</keyword>
<dbReference type="OMA" id="CSQNDRK"/>
<sequence>MCIHFKVFLYFVQGRIFVNHKMAQAARLNLRMQKEIKLLQDDPPHGVSLNENDLSSLSSIEARIEGPEGTVYAKGIFILKIQIPERYPFQPPNVTFVTPIYHPNIDNGGRICLDILNLPPKGAWQPSLNIATVLTSVGLLLSEPNPDDGLMAEISREYKYNRQVFDINAQLWTEKYASPSAAGTSGWGSVDAGVLAQNTQVEDTESQGSLPKSSTKDCEGNKRKRLLLGQKLSLKSGRSDEDMKTIKQDPVASHLPSMAGSTYPTACFSDVSGGQNDTSEKMSVGTASGVVSKIEYRGNNKNSQLPSQGLSVTSEAPSKTSDGNDVFVLPNHSPTSASHANDHGMQSSDDILENSFPRRIGGSSDSSYKPPEGNQRNIRTLGLKLSLKSVKPEKKSDDQKENMAPNHLPPQPGFNKSQKRPLDAVSRKQFSGGPALAQQNPITEHQQSNTQVVSTEECNQGRKKLCAPSRRLSLKSKQYGLDSACDKEYKPPNCSLSDKLPNELPLSAPPAPIPKGEAVARNELPLLAPPAPMTKGEAVAPNELLLSAPTVLKSQAKALGFAGRQKDANSGNFSVKQTAVSMENVVVSDSEDSEDECERPPRSRLSLMRRRLAGKLRT</sequence>
<evidence type="ECO:0000256" key="5">
    <source>
        <dbReference type="ARBA" id="ARBA00022840"/>
    </source>
</evidence>
<gene>
    <name evidence="9" type="ORF">SEVIR_5G224900v2</name>
</gene>
<feature type="compositionally biased region" description="Polar residues" evidence="7">
    <location>
        <begin position="332"/>
        <end position="349"/>
    </location>
</feature>
<dbReference type="Proteomes" id="UP000298652">
    <property type="component" value="Chromosome 5"/>
</dbReference>
<evidence type="ECO:0000256" key="4">
    <source>
        <dbReference type="ARBA" id="ARBA00022786"/>
    </source>
</evidence>
<feature type="domain" description="UBC core" evidence="8">
    <location>
        <begin position="27"/>
        <end position="178"/>
    </location>
</feature>
<dbReference type="InterPro" id="IPR000608">
    <property type="entry name" value="UBC"/>
</dbReference>
<evidence type="ECO:0000256" key="7">
    <source>
        <dbReference type="SAM" id="MobiDB-lite"/>
    </source>
</evidence>
<feature type="compositionally biased region" description="Polar residues" evidence="7">
    <location>
        <begin position="299"/>
        <end position="323"/>
    </location>
</feature>
<dbReference type="EC" id="2.3.2.23" evidence="1"/>
<dbReference type="GO" id="GO:0061631">
    <property type="term" value="F:ubiquitin conjugating enzyme activity"/>
    <property type="evidence" value="ECO:0007669"/>
    <property type="project" value="UniProtKB-EC"/>
</dbReference>
<feature type="active site" description="Glycyl thioester intermediate" evidence="6">
    <location>
        <position position="112"/>
    </location>
</feature>
<dbReference type="AlphaFoldDB" id="A0A4U6UMT7"/>
<evidence type="ECO:0000313" key="9">
    <source>
        <dbReference type="EMBL" id="TKW15249.1"/>
    </source>
</evidence>
<feature type="region of interest" description="Disordered" evidence="7">
    <location>
        <begin position="298"/>
        <end position="463"/>
    </location>
</feature>
<dbReference type="InterPro" id="IPR023313">
    <property type="entry name" value="UBQ-conjugating_AS"/>
</dbReference>
<keyword evidence="2" id="KW-0808">Transferase</keyword>
<accession>A0A4U6UMT7</accession>
<dbReference type="CDD" id="cd23805">
    <property type="entry name" value="UBCc_UBE2T"/>
    <property type="match status" value="1"/>
</dbReference>
<feature type="region of interest" description="Disordered" evidence="7">
    <location>
        <begin position="200"/>
        <end position="222"/>
    </location>
</feature>
<protein>
    <recommendedName>
        <fullName evidence="1">E2 ubiquitin-conjugating enzyme</fullName>
        <ecNumber evidence="1">2.3.2.23</ecNumber>
    </recommendedName>
</protein>
<dbReference type="Pfam" id="PF00179">
    <property type="entry name" value="UQ_con"/>
    <property type="match status" value="1"/>
</dbReference>
<keyword evidence="3" id="KW-0547">Nucleotide-binding</keyword>
<keyword evidence="5" id="KW-0067">ATP-binding</keyword>